<dbReference type="EMBL" id="LKEU01000031">
    <property type="protein sequence ID" value="OFV70410.1"/>
    <property type="molecule type" value="Genomic_DNA"/>
</dbReference>
<gene>
    <name evidence="2" type="ORF">ACWI_21910</name>
</gene>
<name>A0A1F2PGE0_9FIRM</name>
<evidence type="ECO:0000313" key="2">
    <source>
        <dbReference type="EMBL" id="OFV70410.1"/>
    </source>
</evidence>
<proteinExistence type="predicted"/>
<evidence type="ECO:0000256" key="1">
    <source>
        <dbReference type="SAM" id="MobiDB-lite"/>
    </source>
</evidence>
<reference evidence="2 3" key="1">
    <citation type="submission" date="2015-09" db="EMBL/GenBank/DDBJ databases">
        <title>Genome sequence of Acetobacterium wieringae DSM 1911.</title>
        <authorList>
            <person name="Poehlein A."/>
            <person name="Bengelsdorf F.R."/>
            <person name="Schiel-Bengelsdorf B."/>
            <person name="Duerre P."/>
            <person name="Daniel R."/>
        </authorList>
    </citation>
    <scope>NUCLEOTIDE SEQUENCE [LARGE SCALE GENOMIC DNA]</scope>
    <source>
        <strain evidence="2 3">DSM 1911</strain>
    </source>
</reference>
<evidence type="ECO:0000313" key="3">
    <source>
        <dbReference type="Proteomes" id="UP000176244"/>
    </source>
</evidence>
<dbReference type="Proteomes" id="UP000176244">
    <property type="component" value="Unassembled WGS sequence"/>
</dbReference>
<feature type="region of interest" description="Disordered" evidence="1">
    <location>
        <begin position="1"/>
        <end position="20"/>
    </location>
</feature>
<evidence type="ECO:0008006" key="4">
    <source>
        <dbReference type="Google" id="ProtNLM"/>
    </source>
</evidence>
<accession>A0A1F2PGE0</accession>
<comment type="caution">
    <text evidence="2">The sequence shown here is derived from an EMBL/GenBank/DDBJ whole genome shotgun (WGS) entry which is preliminary data.</text>
</comment>
<organism evidence="2 3">
    <name type="scientific">Acetobacterium wieringae</name>
    <dbReference type="NCBI Taxonomy" id="52694"/>
    <lineage>
        <taxon>Bacteria</taxon>
        <taxon>Bacillati</taxon>
        <taxon>Bacillota</taxon>
        <taxon>Clostridia</taxon>
        <taxon>Eubacteriales</taxon>
        <taxon>Eubacteriaceae</taxon>
        <taxon>Acetobacterium</taxon>
    </lineage>
</organism>
<protein>
    <recommendedName>
        <fullName evidence="4">Group II intron reverse transcriptase/maturase</fullName>
    </recommendedName>
</protein>
<sequence length="79" mass="8929">MKITDGDKIKHRKLQNEGDLQKISAEQKRYADVCESPKIIETEITNTSKQTDGLLEKILTRDNLNLAYKQVKKNRGAGG</sequence>
<dbReference type="AlphaFoldDB" id="A0A1F2PGE0"/>